<evidence type="ECO:0000313" key="2">
    <source>
        <dbReference type="Proteomes" id="UP000014137"/>
    </source>
</evidence>
<dbReference type="RefSeq" id="WP_005152920.1">
    <property type="nucleotide sequence ID" value="NZ_ANMG01000010.1"/>
</dbReference>
<name>M2QS00_9PSEU</name>
<reference evidence="1 2" key="1">
    <citation type="submission" date="2012-10" db="EMBL/GenBank/DDBJ databases">
        <title>Genome assembly of Amycolatopsis azurea DSM 43854.</title>
        <authorList>
            <person name="Khatri I."/>
            <person name="Kaur I."/>
            <person name="Subramanian S."/>
            <person name="Mayilraj S."/>
        </authorList>
    </citation>
    <scope>NUCLEOTIDE SEQUENCE [LARGE SCALE GENOMIC DNA]</scope>
    <source>
        <strain evidence="1 2">DSM 43854</strain>
    </source>
</reference>
<dbReference type="Gene3D" id="1.10.150.240">
    <property type="entry name" value="Putative phosphatase, domain 2"/>
    <property type="match status" value="1"/>
</dbReference>
<dbReference type="PATRIC" id="fig|1238180.3.peg.1589"/>
<dbReference type="Proteomes" id="UP000014137">
    <property type="component" value="Unassembled WGS sequence"/>
</dbReference>
<dbReference type="SFLD" id="SFLDG01129">
    <property type="entry name" value="C1.5:_HAD__Beta-PGM__Phosphata"/>
    <property type="match status" value="1"/>
</dbReference>
<accession>M2QS00</accession>
<dbReference type="InterPro" id="IPR006351">
    <property type="entry name" value="AHBA_synth-like"/>
</dbReference>
<dbReference type="InterPro" id="IPR006439">
    <property type="entry name" value="HAD-SF_hydro_IA"/>
</dbReference>
<dbReference type="EMBL" id="ANMG01000010">
    <property type="protein sequence ID" value="EMD28607.1"/>
    <property type="molecule type" value="Genomic_DNA"/>
</dbReference>
<dbReference type="GO" id="GO:0005829">
    <property type="term" value="C:cytosol"/>
    <property type="evidence" value="ECO:0007669"/>
    <property type="project" value="TreeGrafter"/>
</dbReference>
<dbReference type="InterPro" id="IPR023214">
    <property type="entry name" value="HAD_sf"/>
</dbReference>
<dbReference type="SUPFAM" id="SSF56784">
    <property type="entry name" value="HAD-like"/>
    <property type="match status" value="1"/>
</dbReference>
<dbReference type="InterPro" id="IPR041492">
    <property type="entry name" value="HAD_2"/>
</dbReference>
<dbReference type="AlphaFoldDB" id="M2QS00"/>
<evidence type="ECO:0000313" key="1">
    <source>
        <dbReference type="EMBL" id="EMD28607.1"/>
    </source>
</evidence>
<dbReference type="GO" id="GO:0008967">
    <property type="term" value="F:phosphoglycolate phosphatase activity"/>
    <property type="evidence" value="ECO:0007669"/>
    <property type="project" value="TreeGrafter"/>
</dbReference>
<dbReference type="SFLD" id="SFLDS00003">
    <property type="entry name" value="Haloacid_Dehalogenase"/>
    <property type="match status" value="1"/>
</dbReference>
<dbReference type="GO" id="GO:0006281">
    <property type="term" value="P:DNA repair"/>
    <property type="evidence" value="ECO:0007669"/>
    <property type="project" value="TreeGrafter"/>
</dbReference>
<dbReference type="NCBIfam" id="TIGR01454">
    <property type="entry name" value="AHBA_synth_RP"/>
    <property type="match status" value="1"/>
</dbReference>
<organism evidence="1 2">
    <name type="scientific">Amycolatopsis azurea DSM 43854</name>
    <dbReference type="NCBI Taxonomy" id="1238180"/>
    <lineage>
        <taxon>Bacteria</taxon>
        <taxon>Bacillati</taxon>
        <taxon>Actinomycetota</taxon>
        <taxon>Actinomycetes</taxon>
        <taxon>Pseudonocardiales</taxon>
        <taxon>Pseudonocardiaceae</taxon>
        <taxon>Amycolatopsis</taxon>
    </lineage>
</organism>
<dbReference type="Pfam" id="PF13419">
    <property type="entry name" value="HAD_2"/>
    <property type="match status" value="1"/>
</dbReference>
<dbReference type="InterPro" id="IPR023198">
    <property type="entry name" value="PGP-like_dom2"/>
</dbReference>
<dbReference type="Gene3D" id="3.40.50.1000">
    <property type="entry name" value="HAD superfamily/HAD-like"/>
    <property type="match status" value="1"/>
</dbReference>
<dbReference type="PANTHER" id="PTHR43434">
    <property type="entry name" value="PHOSPHOGLYCOLATE PHOSPHATASE"/>
    <property type="match status" value="1"/>
</dbReference>
<dbReference type="InterPro" id="IPR036412">
    <property type="entry name" value="HAD-like_sf"/>
</dbReference>
<dbReference type="PRINTS" id="PR00413">
    <property type="entry name" value="HADHALOGNASE"/>
</dbReference>
<sequence>MSEELMAGPAVDHRGLPAGTALTAVVFDLDGVLVNSFEVMRLAFTHAFREVVGDGEPPFEEYLRHLGGYFPEIMRKMGLPLDMEGPFVRESYRLADRIELYPGVRELLDELRERGIPCAVATGKAGVRARSLLDGLGVLDRFAHVIGSDEVDRPKPAPDIVLRALTLMDVGASETMMIGDAVYDLEAARAAGVAPVAALWGECDPGALLAAGPVASLESPDELLAFVLAAGK</sequence>
<proteinExistence type="predicted"/>
<comment type="caution">
    <text evidence="1">The sequence shown here is derived from an EMBL/GenBank/DDBJ whole genome shotgun (WGS) entry which is preliminary data.</text>
</comment>
<dbReference type="NCBIfam" id="TIGR01509">
    <property type="entry name" value="HAD-SF-IA-v3"/>
    <property type="match status" value="1"/>
</dbReference>
<dbReference type="SFLD" id="SFLDG01135">
    <property type="entry name" value="C1.5.6:_HAD__Beta-PGM__Phospha"/>
    <property type="match status" value="1"/>
</dbReference>
<keyword evidence="1" id="KW-0378">Hydrolase</keyword>
<protein>
    <submittedName>
        <fullName evidence="1">HAD-superfamily hydrolase, subfamily IA</fullName>
    </submittedName>
</protein>
<dbReference type="InterPro" id="IPR050155">
    <property type="entry name" value="HAD-like_hydrolase_sf"/>
</dbReference>
<gene>
    <name evidence="1" type="ORF">C791_0231</name>
</gene>
<dbReference type="NCBIfam" id="TIGR01549">
    <property type="entry name" value="HAD-SF-IA-v1"/>
    <property type="match status" value="1"/>
</dbReference>
<dbReference type="PANTHER" id="PTHR43434:SF16">
    <property type="entry name" value="BLL8046 PROTEIN"/>
    <property type="match status" value="1"/>
</dbReference>